<evidence type="ECO:0000256" key="4">
    <source>
        <dbReference type="ARBA" id="ARBA00020268"/>
    </source>
</evidence>
<keyword evidence="5" id="KW-0813">Transport</keyword>
<evidence type="ECO:0000256" key="9">
    <source>
        <dbReference type="ARBA" id="ARBA00022989"/>
    </source>
</evidence>
<feature type="transmembrane region" description="Helical" evidence="13">
    <location>
        <begin position="63"/>
        <end position="85"/>
    </location>
</feature>
<dbReference type="PIRSF" id="PIRSF006603">
    <property type="entry name" value="DinF"/>
    <property type="match status" value="1"/>
</dbReference>
<evidence type="ECO:0000256" key="7">
    <source>
        <dbReference type="ARBA" id="ARBA00022475"/>
    </source>
</evidence>
<keyword evidence="7" id="KW-1003">Cell membrane</keyword>
<name>A0ABR7PEN9_9FIRM</name>
<evidence type="ECO:0000313" key="15">
    <source>
        <dbReference type="Proteomes" id="UP000661649"/>
    </source>
</evidence>
<evidence type="ECO:0000256" key="3">
    <source>
        <dbReference type="ARBA" id="ARBA00010199"/>
    </source>
</evidence>
<evidence type="ECO:0000256" key="8">
    <source>
        <dbReference type="ARBA" id="ARBA00022692"/>
    </source>
</evidence>
<feature type="transmembrane region" description="Helical" evidence="13">
    <location>
        <begin position="151"/>
        <end position="172"/>
    </location>
</feature>
<dbReference type="NCBIfam" id="TIGR00797">
    <property type="entry name" value="matE"/>
    <property type="match status" value="1"/>
</dbReference>
<feature type="transmembrane region" description="Helical" evidence="13">
    <location>
        <begin position="407"/>
        <end position="428"/>
    </location>
</feature>
<evidence type="ECO:0000256" key="1">
    <source>
        <dbReference type="ARBA" id="ARBA00003408"/>
    </source>
</evidence>
<comment type="subcellular location">
    <subcellularLocation>
        <location evidence="2">Cell membrane</location>
        <topology evidence="2">Multi-pass membrane protein</topology>
    </subcellularLocation>
</comment>
<keyword evidence="10" id="KW-0406">Ion transport</keyword>
<keyword evidence="9 13" id="KW-1133">Transmembrane helix</keyword>
<evidence type="ECO:0000256" key="6">
    <source>
        <dbReference type="ARBA" id="ARBA00022449"/>
    </source>
</evidence>
<keyword evidence="6" id="KW-0050">Antiport</keyword>
<dbReference type="InterPro" id="IPR050222">
    <property type="entry name" value="MATE_MdtK"/>
</dbReference>
<gene>
    <name evidence="14" type="ORF">H8712_11600</name>
</gene>
<keyword evidence="8 13" id="KW-0812">Transmembrane</keyword>
<accession>A0ABR7PEN9</accession>
<evidence type="ECO:0000256" key="12">
    <source>
        <dbReference type="ARBA" id="ARBA00031636"/>
    </source>
</evidence>
<reference evidence="14 15" key="1">
    <citation type="submission" date="2020-08" db="EMBL/GenBank/DDBJ databases">
        <title>Genome public.</title>
        <authorList>
            <person name="Liu C."/>
            <person name="Sun Q."/>
        </authorList>
    </citation>
    <scope>NUCLEOTIDE SEQUENCE [LARGE SCALE GENOMIC DNA]</scope>
    <source>
        <strain evidence="14 15">3_YM_SP_D4_24.mj</strain>
    </source>
</reference>
<dbReference type="EMBL" id="JACRTP010000004">
    <property type="protein sequence ID" value="MBC8629250.1"/>
    <property type="molecule type" value="Genomic_DNA"/>
</dbReference>
<evidence type="ECO:0000256" key="2">
    <source>
        <dbReference type="ARBA" id="ARBA00004651"/>
    </source>
</evidence>
<proteinExistence type="inferred from homology"/>
<feature type="transmembrane region" description="Helical" evidence="13">
    <location>
        <begin position="214"/>
        <end position="233"/>
    </location>
</feature>
<feature type="transmembrane region" description="Helical" evidence="13">
    <location>
        <begin position="340"/>
        <end position="366"/>
    </location>
</feature>
<evidence type="ECO:0000256" key="11">
    <source>
        <dbReference type="ARBA" id="ARBA00023136"/>
    </source>
</evidence>
<feature type="transmembrane region" description="Helical" evidence="13">
    <location>
        <begin position="184"/>
        <end position="202"/>
    </location>
</feature>
<evidence type="ECO:0000313" key="14">
    <source>
        <dbReference type="EMBL" id="MBC8629250.1"/>
    </source>
</evidence>
<dbReference type="InterPro" id="IPR048279">
    <property type="entry name" value="MdtK-like"/>
</dbReference>
<evidence type="ECO:0000256" key="5">
    <source>
        <dbReference type="ARBA" id="ARBA00022448"/>
    </source>
</evidence>
<protein>
    <recommendedName>
        <fullName evidence="4">Probable multidrug resistance protein NorM</fullName>
    </recommendedName>
    <alternativeName>
        <fullName evidence="12">Multidrug-efflux transporter</fullName>
    </alternativeName>
</protein>
<dbReference type="InterPro" id="IPR002528">
    <property type="entry name" value="MATE_fam"/>
</dbReference>
<feature type="transmembrane region" description="Helical" evidence="13">
    <location>
        <begin position="21"/>
        <end position="43"/>
    </location>
</feature>
<keyword evidence="11 13" id="KW-0472">Membrane</keyword>
<dbReference type="RefSeq" id="WP_187558883.1">
    <property type="nucleotide sequence ID" value="NZ_JACRTP010000004.1"/>
</dbReference>
<feature type="transmembrane region" description="Helical" evidence="13">
    <location>
        <begin position="308"/>
        <end position="328"/>
    </location>
</feature>
<dbReference type="Pfam" id="PF01554">
    <property type="entry name" value="MatE"/>
    <property type="match status" value="2"/>
</dbReference>
<comment type="caution">
    <text evidence="14">The sequence shown here is derived from an EMBL/GenBank/DDBJ whole genome shotgun (WGS) entry which is preliminary data.</text>
</comment>
<dbReference type="PANTHER" id="PTHR43298:SF2">
    <property type="entry name" value="FMN_FAD EXPORTER YEEO-RELATED"/>
    <property type="match status" value="1"/>
</dbReference>
<dbReference type="Proteomes" id="UP000661649">
    <property type="component" value="Unassembled WGS sequence"/>
</dbReference>
<feature type="transmembrane region" description="Helical" evidence="13">
    <location>
        <begin position="434"/>
        <end position="458"/>
    </location>
</feature>
<sequence length="472" mass="52171">MEEKAVKKQGLASKLIGDKKFYKMILLIAVPIMIQNGITNFVSLLDNIMIGRIGTEQMSGAAIVNQLIFVYNLCIFGGVSGAGIFTAQYFGQKDQEGVRNTFRYKLWMALILTVATIIIFLVGGDRLIELYLHGEGARENAAATLLYGKQYLWIMLVGLPPFMMVQVYASTLRECGETVVPMKAGITAVLINLLFNYILIYGKFGAPVLGVRGAAIATVLSRYVEAIIVISWTHRHKEKNPYIEGLYRTLKVPAYMTKKILIKGTPLLFNEALWAAGMAMLTQCYSVRGLNVVAGLNISNTINNVFNIVFIALGDSVAIVVGQLLGAGEMKKARETDTKMIAFSVFCCTCVALVMLVLAPFFPLLYNTNAEARELAKYFIMITAIFMPQNAFLHASYFTLRSGGKTIITFLFDSVFIWCVSVTIAFTLSRFTALPVIGIYTLVQLGDIIKCVIGFILVKKGVWLQNIVAHEK</sequence>
<keyword evidence="15" id="KW-1185">Reference proteome</keyword>
<organism evidence="14 15">
    <name type="scientific">Blautia stercoris</name>
    <dbReference type="NCBI Taxonomy" id="871664"/>
    <lineage>
        <taxon>Bacteria</taxon>
        <taxon>Bacillati</taxon>
        <taxon>Bacillota</taxon>
        <taxon>Clostridia</taxon>
        <taxon>Lachnospirales</taxon>
        <taxon>Lachnospiraceae</taxon>
        <taxon>Blautia</taxon>
    </lineage>
</organism>
<evidence type="ECO:0000256" key="13">
    <source>
        <dbReference type="SAM" id="Phobius"/>
    </source>
</evidence>
<feature type="transmembrane region" description="Helical" evidence="13">
    <location>
        <begin position="106"/>
        <end position="124"/>
    </location>
</feature>
<evidence type="ECO:0000256" key="10">
    <source>
        <dbReference type="ARBA" id="ARBA00023065"/>
    </source>
</evidence>
<comment type="similarity">
    <text evidence="3">Belongs to the multi antimicrobial extrusion (MATE) (TC 2.A.66.1) family.</text>
</comment>
<dbReference type="PANTHER" id="PTHR43298">
    <property type="entry name" value="MULTIDRUG RESISTANCE PROTEIN NORM-RELATED"/>
    <property type="match status" value="1"/>
</dbReference>
<feature type="transmembrane region" description="Helical" evidence="13">
    <location>
        <begin position="267"/>
        <end position="288"/>
    </location>
</feature>
<comment type="function">
    <text evidence="1">Multidrug efflux pump.</text>
</comment>
<feature type="transmembrane region" description="Helical" evidence="13">
    <location>
        <begin position="378"/>
        <end position="400"/>
    </location>
</feature>